<dbReference type="InterPro" id="IPR008828">
    <property type="entry name" value="Sin1/Avo1"/>
</dbReference>
<evidence type="ECO:0000256" key="2">
    <source>
        <dbReference type="SAM" id="MobiDB-lite"/>
    </source>
</evidence>
<evidence type="ECO:0000259" key="3">
    <source>
        <dbReference type="Pfam" id="PF16978"/>
    </source>
</evidence>
<proteinExistence type="inferred from homology"/>
<comment type="similarity">
    <text evidence="1">Belongs to the SIN1 family.</text>
</comment>
<name>A0A7S3PIA9_9STRA</name>
<feature type="compositionally biased region" description="Low complexity" evidence="2">
    <location>
        <begin position="111"/>
        <end position="123"/>
    </location>
</feature>
<evidence type="ECO:0000313" key="5">
    <source>
        <dbReference type="EMBL" id="CAE0440165.1"/>
    </source>
</evidence>
<dbReference type="GO" id="GO:0005886">
    <property type="term" value="C:plasma membrane"/>
    <property type="evidence" value="ECO:0007669"/>
    <property type="project" value="TreeGrafter"/>
</dbReference>
<dbReference type="GO" id="GO:0031932">
    <property type="term" value="C:TORC2 complex"/>
    <property type="evidence" value="ECO:0007669"/>
    <property type="project" value="InterPro"/>
</dbReference>
<feature type="compositionally biased region" description="Low complexity" evidence="2">
    <location>
        <begin position="557"/>
        <end position="574"/>
    </location>
</feature>
<dbReference type="Pfam" id="PF16979">
    <property type="entry name" value="SIN1_PH"/>
    <property type="match status" value="1"/>
</dbReference>
<gene>
    <name evidence="5" type="ORF">ASTO00021_LOCUS10313</name>
</gene>
<dbReference type="GO" id="GO:0038203">
    <property type="term" value="P:TORC2 signaling"/>
    <property type="evidence" value="ECO:0007669"/>
    <property type="project" value="TreeGrafter"/>
</dbReference>
<feature type="domain" description="CRIM" evidence="3">
    <location>
        <begin position="240"/>
        <end position="351"/>
    </location>
</feature>
<dbReference type="PANTHER" id="PTHR13335">
    <property type="entry name" value="TARGET OF RAPAMYCIN COMPLEX 2 SUBUNIT MAPKAP1"/>
    <property type="match status" value="1"/>
</dbReference>
<protein>
    <recommendedName>
        <fullName evidence="6">Sin1 middle CRIM domain-containing protein</fullName>
    </recommendedName>
</protein>
<dbReference type="EMBL" id="HBIN01013644">
    <property type="protein sequence ID" value="CAE0440165.1"/>
    <property type="molecule type" value="Transcribed_RNA"/>
</dbReference>
<dbReference type="AlphaFoldDB" id="A0A7S3PIA9"/>
<reference evidence="5" key="1">
    <citation type="submission" date="2021-01" db="EMBL/GenBank/DDBJ databases">
        <authorList>
            <person name="Corre E."/>
            <person name="Pelletier E."/>
            <person name="Niang G."/>
            <person name="Scheremetjew M."/>
            <person name="Finn R."/>
            <person name="Kale V."/>
            <person name="Holt S."/>
            <person name="Cochrane G."/>
            <person name="Meng A."/>
            <person name="Brown T."/>
            <person name="Cohen L."/>
        </authorList>
    </citation>
    <scope>NUCLEOTIDE SEQUENCE</scope>
    <source>
        <strain evidence="5">GSBS06</strain>
    </source>
</reference>
<accession>A0A7S3PIA9</accession>
<evidence type="ECO:0008006" key="6">
    <source>
        <dbReference type="Google" id="ProtNLM"/>
    </source>
</evidence>
<dbReference type="PANTHER" id="PTHR13335:SF1">
    <property type="entry name" value="TARGET OF RAPAMYCIN COMPLEX 2 SUBUNIT MAPKAP1"/>
    <property type="match status" value="1"/>
</dbReference>
<dbReference type="InterPro" id="IPR031567">
    <property type="entry name" value="CRIM_dom"/>
</dbReference>
<dbReference type="Pfam" id="PF16978">
    <property type="entry name" value="CRIM"/>
    <property type="match status" value="1"/>
</dbReference>
<dbReference type="InterPro" id="IPR031313">
    <property type="entry name" value="Sin1_PH_dom"/>
</dbReference>
<sequence>MEYTEIFELGQKVASGRLHRQRQYVAESIRSSKSGSRMDQHLQNMGTPFGPDLTIARLFSASPPTDTYTVANDVDEDNVAFAMANAHAHRERRRRQREQLQLPTGTDVKTDTNAYANDNTNVNQDSKKVESDRKAITRDVNAEINKNTNQATTHGTTSKSITAVNSENHESKLTFGYVSVNVNKEREQVVETKETGVGEKVGTGKDNEDNKGSGVISNPSLLSKVMRVKPSFGSKVITGPSLVLKIYLPNHVASEYEEVEIALNSTVEDTIQALIRQHVEKLCHSMSVGPDEFADNLKLMLNSNCYELRLHEEDGIPDEDFPALDRSRMIKNFCETSNNQGGPAGEYCLCTIPGAEKIPADQDLQNLFDYLVQAKRRIIGHEHERSKSSVSTALGSNEEIDHVNRLSRAIQKLKGGVAIKVLLPENMNTMHTTLQVTKGMKAYELLDKVQRKQNLPLYAEEFQFVISEEDRNRLSLISRVIDMNTDIYEDIHCLGVRTIELRRRKYADAPMLSNNSGSRISSRVNNYYTHQQKNIHEQAESPMDRVDSDDSDRDGDNPNANRSGRRSNNANSNPDNFLFNELTATVYQEWEVIKTNKWSKRQRRIMGIDAQKVYNKAPKGKDGTNKIQLIGGVGVKRSERLISDIIDIQFVKDKPSSFRIVWRNHSNNVNNLLNENNVSILEYESIGGRAAASEIISKIKYIKKHL</sequence>
<evidence type="ECO:0000256" key="1">
    <source>
        <dbReference type="ARBA" id="ARBA00009407"/>
    </source>
</evidence>
<feature type="region of interest" description="Disordered" evidence="2">
    <location>
        <begin position="107"/>
        <end position="132"/>
    </location>
</feature>
<feature type="region of interest" description="Disordered" evidence="2">
    <location>
        <begin position="533"/>
        <end position="576"/>
    </location>
</feature>
<feature type="domain" description="SIN1-type PH" evidence="4">
    <location>
        <begin position="586"/>
        <end position="703"/>
    </location>
</feature>
<dbReference type="GO" id="GO:0005546">
    <property type="term" value="F:phosphatidylinositol-4,5-bisphosphate binding"/>
    <property type="evidence" value="ECO:0007669"/>
    <property type="project" value="TreeGrafter"/>
</dbReference>
<organism evidence="5">
    <name type="scientific">Aplanochytrium stocchinoi</name>
    <dbReference type="NCBI Taxonomy" id="215587"/>
    <lineage>
        <taxon>Eukaryota</taxon>
        <taxon>Sar</taxon>
        <taxon>Stramenopiles</taxon>
        <taxon>Bigyra</taxon>
        <taxon>Labyrinthulomycetes</taxon>
        <taxon>Thraustochytrida</taxon>
        <taxon>Thraustochytriidae</taxon>
        <taxon>Aplanochytrium</taxon>
    </lineage>
</organism>
<dbReference type="GO" id="GO:0005737">
    <property type="term" value="C:cytoplasm"/>
    <property type="evidence" value="ECO:0007669"/>
    <property type="project" value="TreeGrafter"/>
</dbReference>
<feature type="compositionally biased region" description="Basic and acidic residues" evidence="2">
    <location>
        <begin position="534"/>
        <end position="548"/>
    </location>
</feature>
<evidence type="ECO:0000259" key="4">
    <source>
        <dbReference type="Pfam" id="PF16979"/>
    </source>
</evidence>